<feature type="compositionally biased region" description="Low complexity" evidence="1">
    <location>
        <begin position="102"/>
        <end position="113"/>
    </location>
</feature>
<feature type="compositionally biased region" description="Pro residues" evidence="1">
    <location>
        <begin position="90"/>
        <end position="101"/>
    </location>
</feature>
<keyword evidence="4" id="KW-1185">Reference proteome</keyword>
<evidence type="ECO:0000256" key="1">
    <source>
        <dbReference type="SAM" id="MobiDB-lite"/>
    </source>
</evidence>
<dbReference type="AlphaFoldDB" id="A0A3B0PNS4"/>
<dbReference type="OrthoDB" id="17766at2"/>
<gene>
    <name evidence="3" type="ORF">C834K_0350</name>
</gene>
<name>A0A3B0PNS4_9CHLA</name>
<accession>A0A3B0PNS4</accession>
<dbReference type="RefSeq" id="WP_117274129.1">
    <property type="nucleotide sequence ID" value="NZ_LS992154.1"/>
</dbReference>
<dbReference type="KEGG" id="chla:C834K_0350"/>
<keyword evidence="2" id="KW-0472">Membrane</keyword>
<sequence>MSTSPTNNQSTNPTPETPITHVNLGKLKIRLTRIFQTITALAIALIIGGIVSLSLGSSLAIALPLLVIGLALLILTCFFLGSRLRKTPLPIPAPSSPPIKPKPTGVTPGGTPAPTTPPSKSPVVTPPPTPVETTPPVSPIVPVPVPEIQIPRFSNLKPQYIANLLKNRFVITGTHPAGRMNKNTEYVTTQSKNTNLNVCFLKGHPLDDPFLKKTNSAILILTNAGREKHLLLGRSLALSAHIEKVCWNDITKPESTSFPPESVIAGAWVNKTTDIPPASHLICVNPPSIVLTRNVQRRAINFGDFNYEREFRAAVGMYRTIFGICKENNITSIQLELLGLNNIGPDQEEYSAWHSECCLALLEAIRLEEETGGNSLTHITVNSRAELPLLSILQKAYNN</sequence>
<organism evidence="3 4">
    <name type="scientific">Chlamydia poikilotherma</name>
    <dbReference type="NCBI Taxonomy" id="1967783"/>
    <lineage>
        <taxon>Bacteria</taxon>
        <taxon>Pseudomonadati</taxon>
        <taxon>Chlamydiota</taxon>
        <taxon>Chlamydiia</taxon>
        <taxon>Chlamydiales</taxon>
        <taxon>Chlamydiaceae</taxon>
        <taxon>Chlamydia/Chlamydophila group</taxon>
        <taxon>Chlamydia</taxon>
    </lineage>
</organism>
<feature type="region of interest" description="Disordered" evidence="1">
    <location>
        <begin position="90"/>
        <end position="135"/>
    </location>
</feature>
<feature type="compositionally biased region" description="Pro residues" evidence="1">
    <location>
        <begin position="114"/>
        <end position="130"/>
    </location>
</feature>
<evidence type="ECO:0000313" key="4">
    <source>
        <dbReference type="Proteomes" id="UP000258476"/>
    </source>
</evidence>
<protein>
    <recommendedName>
        <fullName evidence="5">Macro domain-containing protein</fullName>
    </recommendedName>
</protein>
<evidence type="ECO:0000313" key="3">
    <source>
        <dbReference type="EMBL" id="SYX08813.1"/>
    </source>
</evidence>
<proteinExistence type="predicted"/>
<reference evidence="4" key="1">
    <citation type="submission" date="2017-11" db="EMBL/GenBank/DDBJ databases">
        <authorList>
            <person name="Seth-Smith MB H."/>
        </authorList>
    </citation>
    <scope>NUCLEOTIDE SEQUENCE [LARGE SCALE GENOMIC DNA]</scope>
</reference>
<keyword evidence="2" id="KW-0812">Transmembrane</keyword>
<dbReference type="Proteomes" id="UP000258476">
    <property type="component" value="Chromosome"/>
</dbReference>
<keyword evidence="2" id="KW-1133">Transmembrane helix</keyword>
<evidence type="ECO:0008006" key="5">
    <source>
        <dbReference type="Google" id="ProtNLM"/>
    </source>
</evidence>
<dbReference type="PRINTS" id="PR01217">
    <property type="entry name" value="PRICHEXTENSN"/>
</dbReference>
<dbReference type="EMBL" id="LS992154">
    <property type="protein sequence ID" value="SYX08813.1"/>
    <property type="molecule type" value="Genomic_DNA"/>
</dbReference>
<feature type="transmembrane region" description="Helical" evidence="2">
    <location>
        <begin position="61"/>
        <end position="81"/>
    </location>
</feature>
<evidence type="ECO:0000256" key="2">
    <source>
        <dbReference type="SAM" id="Phobius"/>
    </source>
</evidence>
<feature type="transmembrane region" description="Helical" evidence="2">
    <location>
        <begin position="34"/>
        <end position="55"/>
    </location>
</feature>